<name>A0A7D9ETA1_PARCT</name>
<dbReference type="AlphaFoldDB" id="A0A7D9ETA1"/>
<accession>A0A7D9ETA1</accession>
<dbReference type="InterPro" id="IPR043154">
    <property type="entry name" value="Sec-1-like_dom1"/>
</dbReference>
<proteinExistence type="inferred from homology"/>
<sequence length="406" mass="45849">MAAHLSGGRVNIGLLREAARKELLNCLDKCPGSKALVWDNQLTAPFGLIAEYSLLKEHEVDAMYPLQSGRLPTNSVQHMIFITRAKVSHMEIIADIVFGEEDRTSKKDYTVLFVPRKTLLCEKHLQGLGVSYITLDEYPLDLIPFENDLLSLEMESAFKECYLENDSSVIYHVTNSLMRMQALYGVIPKIYGKGELAKRAVDMMLRKRREVLDSENQISPQIDCLLLIDRNVDLLTPLCTQLTYEGLIDEMYGINNTTAKFPPEKFQVPDDKKAGPAQPAQAPEHRKIPLNSADQLYSEIRDLNFLAVGPVLSRKAKQISAAFEEHKGAKTVSEMKQFVHKLPHIQAAKHSLANHTSIAELIKEHTDTESFRENLQVQHEFISGVDTDKINPYIEKLIAVKEPLVK</sequence>
<reference evidence="2" key="1">
    <citation type="submission" date="2020-04" db="EMBL/GenBank/DDBJ databases">
        <authorList>
            <person name="Alioto T."/>
            <person name="Alioto T."/>
            <person name="Gomez Garrido J."/>
        </authorList>
    </citation>
    <scope>NUCLEOTIDE SEQUENCE</scope>
    <source>
        <strain evidence="2">A484AB</strain>
    </source>
</reference>
<dbReference type="Gene3D" id="3.40.50.2060">
    <property type="match status" value="1"/>
</dbReference>
<protein>
    <submittedName>
        <fullName evidence="2">Vacuolar sorting-associated 33A</fullName>
    </submittedName>
</protein>
<dbReference type="InterPro" id="IPR001619">
    <property type="entry name" value="Sec1-like"/>
</dbReference>
<comment type="caution">
    <text evidence="2">The sequence shown here is derived from an EMBL/GenBank/DDBJ whole genome shotgun (WGS) entry which is preliminary data.</text>
</comment>
<dbReference type="EMBL" id="CACRXK020009471">
    <property type="protein sequence ID" value="CAB4017268.1"/>
    <property type="molecule type" value="Genomic_DNA"/>
</dbReference>
<dbReference type="GO" id="GO:0016192">
    <property type="term" value="P:vesicle-mediated transport"/>
    <property type="evidence" value="ECO:0007669"/>
    <property type="project" value="InterPro"/>
</dbReference>
<keyword evidence="3" id="KW-1185">Reference proteome</keyword>
<comment type="similarity">
    <text evidence="1">Belongs to the STXBP/unc-18/SEC1 family.</text>
</comment>
<dbReference type="PANTHER" id="PTHR11679">
    <property type="entry name" value="VESICLE PROTEIN SORTING-ASSOCIATED"/>
    <property type="match status" value="1"/>
</dbReference>
<dbReference type="Gene3D" id="3.40.50.1910">
    <property type="match status" value="1"/>
</dbReference>
<dbReference type="OrthoDB" id="10262287at2759"/>
<gene>
    <name evidence="2" type="ORF">PACLA_8A046012</name>
</gene>
<evidence type="ECO:0000313" key="3">
    <source>
        <dbReference type="Proteomes" id="UP001152795"/>
    </source>
</evidence>
<evidence type="ECO:0000256" key="1">
    <source>
        <dbReference type="ARBA" id="ARBA00009884"/>
    </source>
</evidence>
<dbReference type="Proteomes" id="UP001152795">
    <property type="component" value="Unassembled WGS sequence"/>
</dbReference>
<dbReference type="InterPro" id="IPR027482">
    <property type="entry name" value="Sec1-like_dom2"/>
</dbReference>
<dbReference type="SUPFAM" id="SSF56815">
    <property type="entry name" value="Sec1/munc18-like (SM) proteins"/>
    <property type="match status" value="1"/>
</dbReference>
<dbReference type="InterPro" id="IPR036045">
    <property type="entry name" value="Sec1-like_sf"/>
</dbReference>
<feature type="non-terminal residue" evidence="2">
    <location>
        <position position="406"/>
    </location>
</feature>
<evidence type="ECO:0000313" key="2">
    <source>
        <dbReference type="EMBL" id="CAB4017268.1"/>
    </source>
</evidence>
<dbReference type="Pfam" id="PF00995">
    <property type="entry name" value="Sec1"/>
    <property type="match status" value="1"/>
</dbReference>
<organism evidence="2 3">
    <name type="scientific">Paramuricea clavata</name>
    <name type="common">Red gorgonian</name>
    <name type="synonym">Violescent sea-whip</name>
    <dbReference type="NCBI Taxonomy" id="317549"/>
    <lineage>
        <taxon>Eukaryota</taxon>
        <taxon>Metazoa</taxon>
        <taxon>Cnidaria</taxon>
        <taxon>Anthozoa</taxon>
        <taxon>Octocorallia</taxon>
        <taxon>Malacalcyonacea</taxon>
        <taxon>Plexauridae</taxon>
        <taxon>Paramuricea</taxon>
    </lineage>
</organism>